<evidence type="ECO:0000313" key="3">
    <source>
        <dbReference type="Proteomes" id="UP000298663"/>
    </source>
</evidence>
<protein>
    <submittedName>
        <fullName evidence="2">Uncharacterized protein</fullName>
    </submittedName>
</protein>
<feature type="chain" id="PRO_5020362909" evidence="1">
    <location>
        <begin position="23"/>
        <end position="155"/>
    </location>
</feature>
<reference evidence="2 3" key="2">
    <citation type="journal article" date="2019" name="G3 (Bethesda)">
        <title>Hybrid Assembly of the Genome of the Entomopathogenic Nematode Steinernema carpocapsae Identifies the X-Chromosome.</title>
        <authorList>
            <person name="Serra L."/>
            <person name="Macchietto M."/>
            <person name="Macias-Munoz A."/>
            <person name="McGill C.J."/>
            <person name="Rodriguez I.M."/>
            <person name="Rodriguez B."/>
            <person name="Murad R."/>
            <person name="Mortazavi A."/>
        </authorList>
    </citation>
    <scope>NUCLEOTIDE SEQUENCE [LARGE SCALE GENOMIC DNA]</scope>
    <source>
        <strain evidence="2 3">ALL</strain>
    </source>
</reference>
<sequence length="155" mass="17380">MASNDLAIFCFVSLLSLALSYSQPNCNCDVIDKAMHKKGESMIESIFWHMFGNGTLNGCTVRDGQKLSDTLLYKAMLKVIADGNLPYVYPTQGPFTLPCTGLQPVADVFNHRLGVVETYVKDFVRCSCSGNKLQQFYESLHTLWNYIHHFLAEGN</sequence>
<keyword evidence="3" id="KW-1185">Reference proteome</keyword>
<comment type="caution">
    <text evidence="2">The sequence shown here is derived from an EMBL/GenBank/DDBJ whole genome shotgun (WGS) entry which is preliminary data.</text>
</comment>
<dbReference type="AlphaFoldDB" id="A0A4U5PE23"/>
<feature type="signal peptide" evidence="1">
    <location>
        <begin position="1"/>
        <end position="22"/>
    </location>
</feature>
<gene>
    <name evidence="2" type="ORF">L596_008902</name>
</gene>
<proteinExistence type="predicted"/>
<organism evidence="2 3">
    <name type="scientific">Steinernema carpocapsae</name>
    <name type="common">Entomopathogenic nematode</name>
    <dbReference type="NCBI Taxonomy" id="34508"/>
    <lineage>
        <taxon>Eukaryota</taxon>
        <taxon>Metazoa</taxon>
        <taxon>Ecdysozoa</taxon>
        <taxon>Nematoda</taxon>
        <taxon>Chromadorea</taxon>
        <taxon>Rhabditida</taxon>
        <taxon>Tylenchina</taxon>
        <taxon>Panagrolaimomorpha</taxon>
        <taxon>Strongyloidoidea</taxon>
        <taxon>Steinernematidae</taxon>
        <taxon>Steinernema</taxon>
    </lineage>
</organism>
<dbReference type="Proteomes" id="UP000298663">
    <property type="component" value="Unassembled WGS sequence"/>
</dbReference>
<keyword evidence="1" id="KW-0732">Signal</keyword>
<dbReference type="EMBL" id="AZBU02000002">
    <property type="protein sequence ID" value="TKR94640.1"/>
    <property type="molecule type" value="Genomic_DNA"/>
</dbReference>
<accession>A0A4U5PE23</accession>
<name>A0A4U5PE23_STECR</name>
<reference evidence="2 3" key="1">
    <citation type="journal article" date="2015" name="Genome Biol.">
        <title>Comparative genomics of Steinernema reveals deeply conserved gene regulatory networks.</title>
        <authorList>
            <person name="Dillman A.R."/>
            <person name="Macchietto M."/>
            <person name="Porter C.F."/>
            <person name="Rogers A."/>
            <person name="Williams B."/>
            <person name="Antoshechkin I."/>
            <person name="Lee M.M."/>
            <person name="Goodwin Z."/>
            <person name="Lu X."/>
            <person name="Lewis E.E."/>
            <person name="Goodrich-Blair H."/>
            <person name="Stock S.P."/>
            <person name="Adams B.J."/>
            <person name="Sternberg P.W."/>
            <person name="Mortazavi A."/>
        </authorList>
    </citation>
    <scope>NUCLEOTIDE SEQUENCE [LARGE SCALE GENOMIC DNA]</scope>
    <source>
        <strain evidence="2 3">ALL</strain>
    </source>
</reference>
<evidence type="ECO:0000256" key="1">
    <source>
        <dbReference type="SAM" id="SignalP"/>
    </source>
</evidence>
<evidence type="ECO:0000313" key="2">
    <source>
        <dbReference type="EMBL" id="TKR94640.1"/>
    </source>
</evidence>